<feature type="domain" description="SRP54-type proteins GTP-binding" evidence="3">
    <location>
        <begin position="155"/>
        <end position="347"/>
    </location>
</feature>
<dbReference type="Pfam" id="PF00448">
    <property type="entry name" value="SRP54"/>
    <property type="match status" value="1"/>
</dbReference>
<keyword evidence="4" id="KW-0282">Flagellum</keyword>
<evidence type="ECO:0000259" key="3">
    <source>
        <dbReference type="SMART" id="SM00962"/>
    </source>
</evidence>
<dbReference type="GO" id="GO:0006614">
    <property type="term" value="P:SRP-dependent cotranslational protein targeting to membrane"/>
    <property type="evidence" value="ECO:0007669"/>
    <property type="project" value="InterPro"/>
</dbReference>
<accession>L0RHC1</accession>
<evidence type="ECO:0000256" key="2">
    <source>
        <dbReference type="ARBA" id="ARBA00023134"/>
    </source>
</evidence>
<keyword evidence="5" id="KW-1185">Reference proteome</keyword>
<dbReference type="Gene3D" id="3.40.50.300">
    <property type="entry name" value="P-loop containing nucleotide triphosphate hydrolases"/>
    <property type="match status" value="1"/>
</dbReference>
<proteinExistence type="predicted"/>
<organism evidence="4 5">
    <name type="scientific">Maridesulfovibrio hydrothermalis AM13 = DSM 14728</name>
    <dbReference type="NCBI Taxonomy" id="1121451"/>
    <lineage>
        <taxon>Bacteria</taxon>
        <taxon>Pseudomonadati</taxon>
        <taxon>Thermodesulfobacteriota</taxon>
        <taxon>Desulfovibrionia</taxon>
        <taxon>Desulfovibrionales</taxon>
        <taxon>Desulfovibrionaceae</taxon>
        <taxon>Maridesulfovibrio</taxon>
    </lineage>
</organism>
<name>L0RHC1_9BACT</name>
<dbReference type="Proteomes" id="UP000010808">
    <property type="component" value="Chromosome"/>
</dbReference>
<gene>
    <name evidence="4" type="ORF">DESAM_22689</name>
</gene>
<dbReference type="EMBL" id="FO203522">
    <property type="protein sequence ID" value="CCO24956.1"/>
    <property type="molecule type" value="Genomic_DNA"/>
</dbReference>
<keyword evidence="2" id="KW-0342">GTP-binding</keyword>
<reference evidence="4 5" key="1">
    <citation type="submission" date="2012-10" db="EMBL/GenBank/DDBJ databases">
        <authorList>
            <person name="Genoscope - CEA"/>
        </authorList>
    </citation>
    <scope>NUCLEOTIDE SEQUENCE [LARGE SCALE GENOMIC DNA]</scope>
    <source>
        <strain evidence="5">AM13 / DSM 14728</strain>
    </source>
</reference>
<keyword evidence="1" id="KW-0547">Nucleotide-binding</keyword>
<evidence type="ECO:0000313" key="5">
    <source>
        <dbReference type="Proteomes" id="UP000010808"/>
    </source>
</evidence>
<dbReference type="OrthoDB" id="9778554at2"/>
<dbReference type="AlphaFoldDB" id="L0RHC1"/>
<sequence>MRVKTFRGSSTAAVFAEIKAEFGDNAVILSNKTTEELGRKIHEIMVGVDNQKETASIPETREDVIGDAMNSIPDWNQEWNQIKGHMMALLKPQMNMNLLAPRQRLALEYLEREGVESNVILDLFQQLRGDKSKAILPELEKIAPVRPFEKDIWKEKFHAMSGPHGAGKTSTIIRLALKEKKENPTTRICLVSADQGQGKGRLVLRHYADLSGIEFKEIASREDFARLIGECHNFDRIFLDLPGMSANAELEGWMAACGMHGPCDIAVHLVLNPYYAPAQYNAFLKKYKSPKLKSLIWTKLDESCNYGALVNTAYESGLPVSLLSYGSGLRNTMKPATERDFWRLIFKHQLPAKDKVEFAKAI</sequence>
<dbReference type="STRING" id="1121451.DESAM_22689"/>
<evidence type="ECO:0000313" key="4">
    <source>
        <dbReference type="EMBL" id="CCO24956.1"/>
    </source>
</evidence>
<keyword evidence="4" id="KW-0969">Cilium</keyword>
<protein>
    <submittedName>
        <fullName evidence="4">Putative Flagellar biosynthesis protein FlhF</fullName>
    </submittedName>
</protein>
<dbReference type="InterPro" id="IPR000897">
    <property type="entry name" value="SRP54_GTPase_dom"/>
</dbReference>
<dbReference type="SUPFAM" id="SSF52540">
    <property type="entry name" value="P-loop containing nucleoside triphosphate hydrolases"/>
    <property type="match status" value="1"/>
</dbReference>
<dbReference type="PATRIC" id="fig|1121451.3.peg.2900"/>
<dbReference type="eggNOG" id="COG1419">
    <property type="taxonomic scope" value="Bacteria"/>
</dbReference>
<evidence type="ECO:0000256" key="1">
    <source>
        <dbReference type="ARBA" id="ARBA00022741"/>
    </source>
</evidence>
<keyword evidence="4" id="KW-0966">Cell projection</keyword>
<dbReference type="HOGENOM" id="CLU_009301_11_4_7"/>
<dbReference type="InterPro" id="IPR027417">
    <property type="entry name" value="P-loop_NTPase"/>
</dbReference>
<dbReference type="GO" id="GO:0005525">
    <property type="term" value="F:GTP binding"/>
    <property type="evidence" value="ECO:0007669"/>
    <property type="project" value="UniProtKB-KW"/>
</dbReference>
<dbReference type="RefSeq" id="WP_015337554.1">
    <property type="nucleotide sequence ID" value="NC_020055.1"/>
</dbReference>
<dbReference type="KEGG" id="dhy:DESAM_22689"/>
<dbReference type="SMART" id="SM00962">
    <property type="entry name" value="SRP54"/>
    <property type="match status" value="1"/>
</dbReference>